<name>A0A914S450_PAREQ</name>
<protein>
    <submittedName>
        <fullName evidence="2">Uncharacterized protein</fullName>
    </submittedName>
</protein>
<proteinExistence type="predicted"/>
<keyword evidence="1" id="KW-1185">Reference proteome</keyword>
<organism evidence="1 2">
    <name type="scientific">Parascaris equorum</name>
    <name type="common">Equine roundworm</name>
    <dbReference type="NCBI Taxonomy" id="6256"/>
    <lineage>
        <taxon>Eukaryota</taxon>
        <taxon>Metazoa</taxon>
        <taxon>Ecdysozoa</taxon>
        <taxon>Nematoda</taxon>
        <taxon>Chromadorea</taxon>
        <taxon>Rhabditida</taxon>
        <taxon>Spirurina</taxon>
        <taxon>Ascaridomorpha</taxon>
        <taxon>Ascaridoidea</taxon>
        <taxon>Ascarididae</taxon>
        <taxon>Parascaris</taxon>
    </lineage>
</organism>
<evidence type="ECO:0000313" key="1">
    <source>
        <dbReference type="Proteomes" id="UP000887564"/>
    </source>
</evidence>
<sequence length="108" mass="12051">MIISSNSHSSIFAHGQRGISLFHSVRLKEVSGHLWELVIGHNRYKRQFDASQTPQIDLNITVPYIFSARLYPYGGARGDKLLSGSSQPLKLSSPVNFLGEKFDTIYVG</sequence>
<dbReference type="WBParaSite" id="PEQ_0000904601-mRNA-1">
    <property type="protein sequence ID" value="PEQ_0000904601-mRNA-1"/>
    <property type="gene ID" value="PEQ_0000904601"/>
</dbReference>
<dbReference type="Proteomes" id="UP000887564">
    <property type="component" value="Unplaced"/>
</dbReference>
<dbReference type="AlphaFoldDB" id="A0A914S450"/>
<reference evidence="2" key="1">
    <citation type="submission" date="2022-11" db="UniProtKB">
        <authorList>
            <consortium name="WormBaseParasite"/>
        </authorList>
    </citation>
    <scope>IDENTIFICATION</scope>
</reference>
<accession>A0A914S450</accession>
<evidence type="ECO:0000313" key="2">
    <source>
        <dbReference type="WBParaSite" id="PEQ_0000904601-mRNA-1"/>
    </source>
</evidence>